<dbReference type="PANTHER" id="PTHR32487">
    <property type="entry name" value="3-OXO-DELTA(4,5)-STEROID 5-BETA-REDUCTASE"/>
    <property type="match status" value="1"/>
</dbReference>
<reference evidence="2 3" key="1">
    <citation type="submission" date="2019-07" db="EMBL/GenBank/DDBJ databases">
        <title>Whole genome shotgun sequence of Microvirga aerophila NBRC 106136.</title>
        <authorList>
            <person name="Hosoyama A."/>
            <person name="Uohara A."/>
            <person name="Ohji S."/>
            <person name="Ichikawa N."/>
        </authorList>
    </citation>
    <scope>NUCLEOTIDE SEQUENCE [LARGE SCALE GENOMIC DNA]</scope>
    <source>
        <strain evidence="2 3">NBRC 106136</strain>
    </source>
</reference>
<evidence type="ECO:0000313" key="3">
    <source>
        <dbReference type="Proteomes" id="UP000321085"/>
    </source>
</evidence>
<feature type="domain" description="PRISE-like Rossmann-fold" evidence="1">
    <location>
        <begin position="87"/>
        <end position="374"/>
    </location>
</feature>
<dbReference type="Proteomes" id="UP000321085">
    <property type="component" value="Unassembled WGS sequence"/>
</dbReference>
<name>A0A512BZX4_9HYPH</name>
<organism evidence="2 3">
    <name type="scientific">Microvirga aerophila</name>
    <dbReference type="NCBI Taxonomy" id="670291"/>
    <lineage>
        <taxon>Bacteria</taxon>
        <taxon>Pseudomonadati</taxon>
        <taxon>Pseudomonadota</taxon>
        <taxon>Alphaproteobacteria</taxon>
        <taxon>Hyphomicrobiales</taxon>
        <taxon>Methylobacteriaceae</taxon>
        <taxon>Microvirga</taxon>
    </lineage>
</organism>
<dbReference type="AlphaFoldDB" id="A0A512BZX4"/>
<proteinExistence type="predicted"/>
<dbReference type="RefSeq" id="WP_246690501.1">
    <property type="nucleotide sequence ID" value="NZ_BJYU01000107.1"/>
</dbReference>
<dbReference type="SUPFAM" id="SSF51735">
    <property type="entry name" value="NAD(P)-binding Rossmann-fold domains"/>
    <property type="match status" value="1"/>
</dbReference>
<dbReference type="Pfam" id="PF22917">
    <property type="entry name" value="PRISE"/>
    <property type="match status" value="1"/>
</dbReference>
<gene>
    <name evidence="2" type="ORF">MAE02_51860</name>
</gene>
<keyword evidence="3" id="KW-1185">Reference proteome</keyword>
<dbReference type="EMBL" id="BJYU01000107">
    <property type="protein sequence ID" value="GEO17490.1"/>
    <property type="molecule type" value="Genomic_DNA"/>
</dbReference>
<evidence type="ECO:0000259" key="1">
    <source>
        <dbReference type="Pfam" id="PF22917"/>
    </source>
</evidence>
<dbReference type="InterPro" id="IPR055222">
    <property type="entry name" value="PRISE-like_Rossmann-fold"/>
</dbReference>
<sequence length="375" mass="40740">MHGGDVPSCWRVGETSAAQEIAEEIDVTTGRTALVAGAGGIIGHALCHELKAQGWEVTAVARRPLPGFPSIPVDLTDAAATAEALRQAMKTTHVFYAALSPDPDLSIEAERNGRMLANLLDGLEQASAPLQRVVIYQGFKIYGIHLGAKVPTPARESDPPHMPPNIYLAQEAQLRRRAERSSWDYVALRPDVVVGDTYGNPMNIALVVGVFAAISGALGIPLRFPGTDKAFGQLVQFTDSGLLARASLWAATSERASGEAFNVTNGDVFRWERMWGDVARHLGLETAAPVPLTLTRHMADKGPLWAELARTHGLVEPDLNKLVGWGFGDFIFHTETDVISDVNKIYRYGFTERMDSTESLLAALDSLKRQRILPL</sequence>
<evidence type="ECO:0000313" key="2">
    <source>
        <dbReference type="EMBL" id="GEO17490.1"/>
    </source>
</evidence>
<dbReference type="PANTHER" id="PTHR32487:SF0">
    <property type="entry name" value="3-OXO-DELTA(4,5)-STEROID 5-BETA-REDUCTASE"/>
    <property type="match status" value="1"/>
</dbReference>
<protein>
    <submittedName>
        <fullName evidence="2">NAD-dependent dehydratase</fullName>
    </submittedName>
</protein>
<dbReference type="InterPro" id="IPR036291">
    <property type="entry name" value="NAD(P)-bd_dom_sf"/>
</dbReference>
<dbReference type="Gene3D" id="3.40.50.720">
    <property type="entry name" value="NAD(P)-binding Rossmann-like Domain"/>
    <property type="match status" value="1"/>
</dbReference>
<accession>A0A512BZX4</accession>
<dbReference type="CDD" id="cd08948">
    <property type="entry name" value="5beta-POR_like_SDR_a"/>
    <property type="match status" value="1"/>
</dbReference>
<comment type="caution">
    <text evidence="2">The sequence shown here is derived from an EMBL/GenBank/DDBJ whole genome shotgun (WGS) entry which is preliminary data.</text>
</comment>